<gene>
    <name evidence="2" type="ORF">OEZ85_011040</name>
</gene>
<protein>
    <recommendedName>
        <fullName evidence="1">Minor capsid protein P9 transmembrane helices domain-containing protein</fullName>
    </recommendedName>
</protein>
<proteinExistence type="predicted"/>
<name>A0ABY8TP25_TETOB</name>
<evidence type="ECO:0000259" key="1">
    <source>
        <dbReference type="Pfam" id="PF19066"/>
    </source>
</evidence>
<sequence length="553" mass="61370">MSARLLRDPIFYRDLGILLRPSRRLEFWPSPELSLEEKVNATVRFLLYAGVLLYASTLKPKYVVLSWAAIAVLGVLYGKGGGEGKEAFRDALLHGSVSAAAVQGTATRPRTRENPFANVLHADPHADLPAPEWDEDEAAKATKLFRSKMYMDITDVSGVQSSERQFMQMPEQDMDAFMQFLMQKHQKQSSRMTDFVVPRMSSVDADAQAFVRSTEQARSAAKLEPLAAPLKPMTVDRAPLPVSLENSLRTESVSRDGRHTKLDVKWELERMGGYVQAAPLRTAAAATATSTCTQSRRLLLAGQELMYAPAIGRPTQADWRLDAAPISRARLDTVALLNPASGMRQAAGAAHQAQATRMRQPFRSDDTPMLFNASSTRDPLPIYKDSDMRAPSFSHFRGDGSSLRGRNISMNNLSTFREPYYLKEPSMQLTRFRGPTRTSQMVFNQSIRPDIAQMLPIGDQPRAEFTRLSDVVKDASQTMDEAALHAVGRAMKDVDLESSIYSTALTHDGKKHSTEAQVRDILPPVQEEAYMPVSQLQATTGVSTRFSSMPLVQ</sequence>
<dbReference type="EMBL" id="CP126209">
    <property type="protein sequence ID" value="WIA10874.1"/>
    <property type="molecule type" value="Genomic_DNA"/>
</dbReference>
<dbReference type="InterPro" id="IPR043915">
    <property type="entry name" value="P9_TM"/>
</dbReference>
<dbReference type="Proteomes" id="UP001244341">
    <property type="component" value="Chromosome 2b"/>
</dbReference>
<feature type="domain" description="Minor capsid protein P9 transmembrane helices" evidence="1">
    <location>
        <begin position="12"/>
        <end position="77"/>
    </location>
</feature>
<evidence type="ECO:0000313" key="3">
    <source>
        <dbReference type="Proteomes" id="UP001244341"/>
    </source>
</evidence>
<reference evidence="2 3" key="1">
    <citation type="submission" date="2023-05" db="EMBL/GenBank/DDBJ databases">
        <title>A 100% complete, gapless, phased diploid assembly of the Scenedesmus obliquus UTEX 3031 genome.</title>
        <authorList>
            <person name="Biondi T.C."/>
            <person name="Hanschen E.R."/>
            <person name="Kwon T."/>
            <person name="Eng W."/>
            <person name="Kruse C.P.S."/>
            <person name="Koehler S.I."/>
            <person name="Kunde Y."/>
            <person name="Gleasner C.D."/>
            <person name="You Mak K.T."/>
            <person name="Polle J."/>
            <person name="Hovde B.T."/>
            <person name="Starkenburg S.R."/>
        </authorList>
    </citation>
    <scope>NUCLEOTIDE SEQUENCE [LARGE SCALE GENOMIC DNA]</scope>
    <source>
        <strain evidence="2 3">DOE0152z</strain>
    </source>
</reference>
<evidence type="ECO:0000313" key="2">
    <source>
        <dbReference type="EMBL" id="WIA10874.1"/>
    </source>
</evidence>
<organism evidence="2 3">
    <name type="scientific">Tetradesmus obliquus</name>
    <name type="common">Green alga</name>
    <name type="synonym">Acutodesmus obliquus</name>
    <dbReference type="NCBI Taxonomy" id="3088"/>
    <lineage>
        <taxon>Eukaryota</taxon>
        <taxon>Viridiplantae</taxon>
        <taxon>Chlorophyta</taxon>
        <taxon>core chlorophytes</taxon>
        <taxon>Chlorophyceae</taxon>
        <taxon>CS clade</taxon>
        <taxon>Sphaeropleales</taxon>
        <taxon>Scenedesmaceae</taxon>
        <taxon>Tetradesmus</taxon>
    </lineage>
</organism>
<dbReference type="Pfam" id="PF19066">
    <property type="entry name" value="P9_TM"/>
    <property type="match status" value="1"/>
</dbReference>
<accession>A0ABY8TP25</accession>
<keyword evidence="3" id="KW-1185">Reference proteome</keyword>